<keyword evidence="2" id="KW-1185">Reference proteome</keyword>
<name>A0A9D4D6C1_DREPO</name>
<accession>A0A9D4D6C1</accession>
<sequence>MLDGRTDRLMGQSDYYIPPYWGRKKMHDRQRVKPVENGRGLIRHLMKDQYTE</sequence>
<evidence type="ECO:0000313" key="1">
    <source>
        <dbReference type="EMBL" id="KAH3739981.1"/>
    </source>
</evidence>
<evidence type="ECO:0000313" key="2">
    <source>
        <dbReference type="Proteomes" id="UP000828390"/>
    </source>
</evidence>
<gene>
    <name evidence="1" type="ORF">DPMN_046673</name>
</gene>
<dbReference type="Proteomes" id="UP000828390">
    <property type="component" value="Unassembled WGS sequence"/>
</dbReference>
<organism evidence="1 2">
    <name type="scientific">Dreissena polymorpha</name>
    <name type="common">Zebra mussel</name>
    <name type="synonym">Mytilus polymorpha</name>
    <dbReference type="NCBI Taxonomy" id="45954"/>
    <lineage>
        <taxon>Eukaryota</taxon>
        <taxon>Metazoa</taxon>
        <taxon>Spiralia</taxon>
        <taxon>Lophotrochozoa</taxon>
        <taxon>Mollusca</taxon>
        <taxon>Bivalvia</taxon>
        <taxon>Autobranchia</taxon>
        <taxon>Heteroconchia</taxon>
        <taxon>Euheterodonta</taxon>
        <taxon>Imparidentia</taxon>
        <taxon>Neoheterodontei</taxon>
        <taxon>Myida</taxon>
        <taxon>Dreissenoidea</taxon>
        <taxon>Dreissenidae</taxon>
        <taxon>Dreissena</taxon>
    </lineage>
</organism>
<dbReference type="EMBL" id="JAIWYP010000011">
    <property type="protein sequence ID" value="KAH3739981.1"/>
    <property type="molecule type" value="Genomic_DNA"/>
</dbReference>
<comment type="caution">
    <text evidence="1">The sequence shown here is derived from an EMBL/GenBank/DDBJ whole genome shotgun (WGS) entry which is preliminary data.</text>
</comment>
<protein>
    <submittedName>
        <fullName evidence="1">Uncharacterized protein</fullName>
    </submittedName>
</protein>
<dbReference type="AlphaFoldDB" id="A0A9D4D6C1"/>
<reference evidence="1" key="1">
    <citation type="journal article" date="2019" name="bioRxiv">
        <title>The Genome of the Zebra Mussel, Dreissena polymorpha: A Resource for Invasive Species Research.</title>
        <authorList>
            <person name="McCartney M.A."/>
            <person name="Auch B."/>
            <person name="Kono T."/>
            <person name="Mallez S."/>
            <person name="Zhang Y."/>
            <person name="Obille A."/>
            <person name="Becker A."/>
            <person name="Abrahante J.E."/>
            <person name="Garbe J."/>
            <person name="Badalamenti J.P."/>
            <person name="Herman A."/>
            <person name="Mangelson H."/>
            <person name="Liachko I."/>
            <person name="Sullivan S."/>
            <person name="Sone E.D."/>
            <person name="Koren S."/>
            <person name="Silverstein K.A.T."/>
            <person name="Beckman K.B."/>
            <person name="Gohl D.M."/>
        </authorList>
    </citation>
    <scope>NUCLEOTIDE SEQUENCE</scope>
    <source>
        <strain evidence="1">Duluth1</strain>
        <tissue evidence="1">Whole animal</tissue>
    </source>
</reference>
<reference evidence="1" key="2">
    <citation type="submission" date="2020-11" db="EMBL/GenBank/DDBJ databases">
        <authorList>
            <person name="McCartney M.A."/>
            <person name="Auch B."/>
            <person name="Kono T."/>
            <person name="Mallez S."/>
            <person name="Becker A."/>
            <person name="Gohl D.M."/>
            <person name="Silverstein K.A.T."/>
            <person name="Koren S."/>
            <person name="Bechman K.B."/>
            <person name="Herman A."/>
            <person name="Abrahante J.E."/>
            <person name="Garbe J."/>
        </authorList>
    </citation>
    <scope>NUCLEOTIDE SEQUENCE</scope>
    <source>
        <strain evidence="1">Duluth1</strain>
        <tissue evidence="1">Whole animal</tissue>
    </source>
</reference>
<proteinExistence type="predicted"/>